<dbReference type="InterPro" id="IPR044143">
    <property type="entry name" value="GlgB_N_E_set_prok"/>
</dbReference>
<dbReference type="GO" id="GO:0043169">
    <property type="term" value="F:cation binding"/>
    <property type="evidence" value="ECO:0007669"/>
    <property type="project" value="InterPro"/>
</dbReference>
<keyword evidence="8 10" id="KW-0320">Glycogen biosynthesis</keyword>
<dbReference type="InterPro" id="IPR037439">
    <property type="entry name" value="Branching_enzy"/>
</dbReference>
<dbReference type="GO" id="GO:0005829">
    <property type="term" value="C:cytosol"/>
    <property type="evidence" value="ECO:0007669"/>
    <property type="project" value="TreeGrafter"/>
</dbReference>
<evidence type="ECO:0000256" key="3">
    <source>
        <dbReference type="ARBA" id="ARBA00004964"/>
    </source>
</evidence>
<dbReference type="FunFam" id="3.20.20.80:FF:000003">
    <property type="entry name" value="1,4-alpha-glucan branching enzyme GlgB"/>
    <property type="match status" value="1"/>
</dbReference>
<dbReference type="GO" id="GO:0003844">
    <property type="term" value="F:1,4-alpha-glucan branching enzyme activity"/>
    <property type="evidence" value="ECO:0007669"/>
    <property type="project" value="UniProtKB-UniRule"/>
</dbReference>
<dbReference type="PANTHER" id="PTHR43651">
    <property type="entry name" value="1,4-ALPHA-GLUCAN-BRANCHING ENZYME"/>
    <property type="match status" value="1"/>
</dbReference>
<evidence type="ECO:0000259" key="12">
    <source>
        <dbReference type="SMART" id="SM00642"/>
    </source>
</evidence>
<keyword evidence="9 10" id="KW-0119">Carbohydrate metabolism</keyword>
<feature type="active site" description="Nucleophile" evidence="10 11">
    <location>
        <position position="408"/>
    </location>
</feature>
<evidence type="ECO:0000256" key="6">
    <source>
        <dbReference type="ARBA" id="ARBA00022676"/>
    </source>
</evidence>
<dbReference type="AlphaFoldDB" id="A0A5N0T715"/>
<dbReference type="SUPFAM" id="SSF51445">
    <property type="entry name" value="(Trans)glycosidases"/>
    <property type="match status" value="1"/>
</dbReference>
<dbReference type="InterPro" id="IPR006407">
    <property type="entry name" value="GlgB"/>
</dbReference>
<evidence type="ECO:0000256" key="9">
    <source>
        <dbReference type="ARBA" id="ARBA00023277"/>
    </source>
</evidence>
<dbReference type="InterPro" id="IPR054169">
    <property type="entry name" value="GlgB_N"/>
</dbReference>
<comment type="catalytic activity">
    <reaction evidence="1 10">
        <text>Transfers a segment of a (1-&gt;4)-alpha-D-glucan chain to a primary hydroxy group in a similar glucan chain.</text>
        <dbReference type="EC" id="2.4.1.18"/>
    </reaction>
</comment>
<dbReference type="NCBIfam" id="NF008967">
    <property type="entry name" value="PRK12313.1"/>
    <property type="match status" value="1"/>
</dbReference>
<sequence>MSDWRSLPQPMLDALAAGWCHDPFAVLGPHRVSGGRVVRVFRPDAEAVDLLDRHGARVGPMRRVHDGGVFVAELPPSVRSYRLKIVHPDGSWSVVEDPYRFPSTLGELDLYLIREGAHEDLYRKLGAQPATLKGMRGTVFSVWAPNARRVSVVGNFNGWDGRRNIMRLHPGNGVWEIFLPGVGEGEPYKFEMLGPDGRLLPLKTDPMGQRFEPPPGNAALTWRSRYRWHDEEWMRERHGQTGLHQPMSVYEVHAGSWRRHEDGSWLGWREMAEALVRYVRKMGFTHVELLPVTEHPFDGSWGYQPTGMYAPTRRFGDPDDFRYLVDRLHRAGIGVLVDWVPAHFPRDEFALARFDGTALYEHEDPRRGEHADWGTLIYNFGRSEVINFLAASALYWIREFHIDGLRVDAVASMLYLDYSRKDGEWLPNIHGSNENLEAVAFLKELNIAIHRVGGTAHAEESTAWPGVSRPVEMNGLGFTYKWNMGWMNDTLAYMREEPVHRKYHHDKMTFGMVYAFDENFVLPLSHDEVVHGKGSLLGKMPGDDWQRFANLRAYYGFMFGHPGKKLLFMGGEFAQWREWDHDRALDWELLDQPRHAGVQRCVRDLNHLYRDVPALHQRDFEAGGFEWLDWNDRDASVFSWLRWDTEGGFVICVSNFTPVIRRDYRLGVPVAGDYRVLFNSDGADYGGSGVENAALISSESRGVLGREDSIVVTLPPLATVYLARVADRHEAGDSNAKQQ</sequence>
<dbReference type="HAMAP" id="MF_00685">
    <property type="entry name" value="GlgB"/>
    <property type="match status" value="1"/>
</dbReference>
<gene>
    <name evidence="10 13" type="primary">glgB</name>
    <name evidence="13" type="ORF">F3N42_12250</name>
</gene>
<dbReference type="InterPro" id="IPR006048">
    <property type="entry name" value="A-amylase/branching_C"/>
</dbReference>
<dbReference type="InterPro" id="IPR013780">
    <property type="entry name" value="Glyco_hydro_b"/>
</dbReference>
<dbReference type="InterPro" id="IPR006047">
    <property type="entry name" value="GH13_cat_dom"/>
</dbReference>
<comment type="caution">
    <text evidence="13">The sequence shown here is derived from an EMBL/GenBank/DDBJ whole genome shotgun (WGS) entry which is preliminary data.</text>
</comment>
<evidence type="ECO:0000256" key="5">
    <source>
        <dbReference type="ARBA" id="ARBA00022600"/>
    </source>
</evidence>
<dbReference type="InterPro" id="IPR013783">
    <property type="entry name" value="Ig-like_fold"/>
</dbReference>
<feature type="active site" description="Proton donor" evidence="10 11">
    <location>
        <position position="459"/>
    </location>
</feature>
<reference evidence="13 14" key="1">
    <citation type="submission" date="2019-09" db="EMBL/GenBank/DDBJ databases">
        <title>Wenzhouxiangella sp. Genome sequencing and assembly.</title>
        <authorList>
            <person name="Zhang R."/>
        </authorList>
    </citation>
    <scope>NUCLEOTIDE SEQUENCE [LARGE SCALE GENOMIC DNA]</scope>
    <source>
        <strain evidence="13 14">W260</strain>
    </source>
</reference>
<dbReference type="CDD" id="cd11322">
    <property type="entry name" value="AmyAc_Glg_BE"/>
    <property type="match status" value="1"/>
</dbReference>
<dbReference type="PANTHER" id="PTHR43651:SF3">
    <property type="entry name" value="1,4-ALPHA-GLUCAN-BRANCHING ENZYME"/>
    <property type="match status" value="1"/>
</dbReference>
<accession>A0A5N0T715</accession>
<dbReference type="NCBIfam" id="TIGR01515">
    <property type="entry name" value="branching_enzym"/>
    <property type="match status" value="1"/>
</dbReference>
<dbReference type="InterPro" id="IPR004193">
    <property type="entry name" value="Glyco_hydro_13_N"/>
</dbReference>
<comment type="similarity">
    <text evidence="4 10">Belongs to the glycosyl hydrolase 13 family. GlgB subfamily.</text>
</comment>
<evidence type="ECO:0000313" key="13">
    <source>
        <dbReference type="EMBL" id="KAA9130581.1"/>
    </source>
</evidence>
<dbReference type="Gene3D" id="2.60.40.1180">
    <property type="entry name" value="Golgi alpha-mannosidase II"/>
    <property type="match status" value="1"/>
</dbReference>
<dbReference type="CDD" id="cd02855">
    <property type="entry name" value="E_set_GBE_prok_N"/>
    <property type="match status" value="1"/>
</dbReference>
<dbReference type="InterPro" id="IPR017853">
    <property type="entry name" value="GH"/>
</dbReference>
<evidence type="ECO:0000256" key="8">
    <source>
        <dbReference type="ARBA" id="ARBA00023056"/>
    </source>
</evidence>
<dbReference type="PIRSF" id="PIRSF000463">
    <property type="entry name" value="GlgB"/>
    <property type="match status" value="1"/>
</dbReference>
<comment type="function">
    <text evidence="2 10">Catalyzes the formation of the alpha-1,6-glucosidic linkages in glycogen by scission of a 1,4-alpha-linked oligosaccharide from growing alpha-1,4-glucan chains and the subsequent attachment of the oligosaccharide to the alpha-1,6 position.</text>
</comment>
<dbReference type="RefSeq" id="WP_150864770.1">
    <property type="nucleotide sequence ID" value="NZ_VYXP01000007.1"/>
</dbReference>
<dbReference type="InterPro" id="IPR014756">
    <property type="entry name" value="Ig_E-set"/>
</dbReference>
<keyword evidence="14" id="KW-1185">Reference proteome</keyword>
<dbReference type="SUPFAM" id="SSF51011">
    <property type="entry name" value="Glycosyl hydrolase domain"/>
    <property type="match status" value="1"/>
</dbReference>
<evidence type="ECO:0000256" key="4">
    <source>
        <dbReference type="ARBA" id="ARBA00009000"/>
    </source>
</evidence>
<dbReference type="NCBIfam" id="NF003811">
    <property type="entry name" value="PRK05402.1"/>
    <property type="match status" value="1"/>
</dbReference>
<evidence type="ECO:0000256" key="7">
    <source>
        <dbReference type="ARBA" id="ARBA00022679"/>
    </source>
</evidence>
<dbReference type="SUPFAM" id="SSF81296">
    <property type="entry name" value="E set domains"/>
    <property type="match status" value="2"/>
</dbReference>
<dbReference type="Proteomes" id="UP000325372">
    <property type="component" value="Unassembled WGS sequence"/>
</dbReference>
<organism evidence="13 14">
    <name type="scientific">Marinihelvus fidelis</name>
    <dbReference type="NCBI Taxonomy" id="2613842"/>
    <lineage>
        <taxon>Bacteria</taxon>
        <taxon>Pseudomonadati</taxon>
        <taxon>Pseudomonadota</taxon>
        <taxon>Gammaproteobacteria</taxon>
        <taxon>Chromatiales</taxon>
        <taxon>Wenzhouxiangellaceae</taxon>
        <taxon>Marinihelvus</taxon>
    </lineage>
</organism>
<evidence type="ECO:0000256" key="2">
    <source>
        <dbReference type="ARBA" id="ARBA00002953"/>
    </source>
</evidence>
<dbReference type="Pfam" id="PF00128">
    <property type="entry name" value="Alpha-amylase"/>
    <property type="match status" value="1"/>
</dbReference>
<keyword evidence="7 10" id="KW-0808">Transferase</keyword>
<dbReference type="GO" id="GO:0005978">
    <property type="term" value="P:glycogen biosynthetic process"/>
    <property type="evidence" value="ECO:0007669"/>
    <property type="project" value="UniProtKB-UniRule"/>
</dbReference>
<dbReference type="EMBL" id="VYXP01000007">
    <property type="protein sequence ID" value="KAA9130581.1"/>
    <property type="molecule type" value="Genomic_DNA"/>
</dbReference>
<dbReference type="Gene3D" id="2.60.40.10">
    <property type="entry name" value="Immunoglobulins"/>
    <property type="match status" value="2"/>
</dbReference>
<dbReference type="FunFam" id="2.60.40.1180:FF:000002">
    <property type="entry name" value="1,4-alpha-glucan branching enzyme GlgB"/>
    <property type="match status" value="1"/>
</dbReference>
<dbReference type="SMART" id="SM00642">
    <property type="entry name" value="Aamy"/>
    <property type="match status" value="1"/>
</dbReference>
<dbReference type="Gene3D" id="3.20.20.80">
    <property type="entry name" value="Glycosidases"/>
    <property type="match status" value="1"/>
</dbReference>
<evidence type="ECO:0000256" key="11">
    <source>
        <dbReference type="PIRSR" id="PIRSR000463-1"/>
    </source>
</evidence>
<feature type="domain" description="Glycosyl hydrolase family 13 catalytic" evidence="12">
    <location>
        <begin position="258"/>
        <end position="594"/>
    </location>
</feature>
<evidence type="ECO:0000313" key="14">
    <source>
        <dbReference type="Proteomes" id="UP000325372"/>
    </source>
</evidence>
<evidence type="ECO:0000256" key="1">
    <source>
        <dbReference type="ARBA" id="ARBA00000826"/>
    </source>
</evidence>
<dbReference type="Pfam" id="PF02806">
    <property type="entry name" value="Alpha-amylase_C"/>
    <property type="match status" value="1"/>
</dbReference>
<protein>
    <recommendedName>
        <fullName evidence="10">1,4-alpha-glucan branching enzyme GlgB</fullName>
        <ecNumber evidence="10">2.4.1.18</ecNumber>
    </recommendedName>
    <alternativeName>
        <fullName evidence="10">1,4-alpha-D-glucan:1,4-alpha-D-glucan 6-glucosyl-transferase</fullName>
    </alternativeName>
    <alternativeName>
        <fullName evidence="10">Alpha-(1-&gt;4)-glucan branching enzyme</fullName>
    </alternativeName>
    <alternativeName>
        <fullName evidence="10">Glycogen branching enzyme</fullName>
        <shortName evidence="10">BE</shortName>
    </alternativeName>
</protein>
<dbReference type="GO" id="GO:0004553">
    <property type="term" value="F:hydrolase activity, hydrolyzing O-glycosyl compounds"/>
    <property type="evidence" value="ECO:0007669"/>
    <property type="project" value="InterPro"/>
</dbReference>
<dbReference type="Pfam" id="PF22019">
    <property type="entry name" value="GlgB_N"/>
    <property type="match status" value="1"/>
</dbReference>
<dbReference type="UniPathway" id="UPA00164"/>
<name>A0A5N0T715_9GAMM</name>
<dbReference type="Pfam" id="PF02922">
    <property type="entry name" value="CBM_48"/>
    <property type="match status" value="1"/>
</dbReference>
<proteinExistence type="inferred from homology"/>
<keyword evidence="5 10" id="KW-0321">Glycogen metabolism</keyword>
<keyword evidence="6 10" id="KW-0328">Glycosyltransferase</keyword>
<evidence type="ECO:0000256" key="10">
    <source>
        <dbReference type="HAMAP-Rule" id="MF_00685"/>
    </source>
</evidence>
<dbReference type="EC" id="2.4.1.18" evidence="10"/>
<comment type="subunit">
    <text evidence="10">Monomer.</text>
</comment>
<comment type="pathway">
    <text evidence="3 10">Glycan biosynthesis; glycogen biosynthesis.</text>
</comment>